<dbReference type="PANTHER" id="PTHR10869:SF246">
    <property type="entry name" value="TRANSMEMBRANE PROLYL 4-HYDROXYLASE"/>
    <property type="match status" value="1"/>
</dbReference>
<dbReference type="Gene3D" id="2.60.120.620">
    <property type="entry name" value="q2cbj1_9rhob like domain"/>
    <property type="match status" value="1"/>
</dbReference>
<keyword evidence="11" id="KW-1185">Reference proteome</keyword>
<feature type="region of interest" description="Disordered" evidence="8">
    <location>
        <begin position="268"/>
        <end position="287"/>
    </location>
</feature>
<keyword evidence="3" id="KW-0479">Metal-binding</keyword>
<protein>
    <recommendedName>
        <fullName evidence="9">Prolyl 4-hydroxylase alpha subunit domain-containing protein</fullName>
    </recommendedName>
</protein>
<dbReference type="OrthoDB" id="69177at2759"/>
<evidence type="ECO:0000313" key="11">
    <source>
        <dbReference type="Proteomes" id="UP000198341"/>
    </source>
</evidence>
<evidence type="ECO:0000256" key="7">
    <source>
        <dbReference type="ARBA" id="ARBA00049169"/>
    </source>
</evidence>
<evidence type="ECO:0000313" key="10">
    <source>
        <dbReference type="EMBL" id="CCO19238.1"/>
    </source>
</evidence>
<evidence type="ECO:0000256" key="2">
    <source>
        <dbReference type="ARBA" id="ARBA00004648"/>
    </source>
</evidence>
<dbReference type="AlphaFoldDB" id="K8FC39"/>
<evidence type="ECO:0000259" key="9">
    <source>
        <dbReference type="SMART" id="SM00702"/>
    </source>
</evidence>
<dbReference type="SMART" id="SM00702">
    <property type="entry name" value="P4Hc"/>
    <property type="match status" value="1"/>
</dbReference>
<dbReference type="PANTHER" id="PTHR10869">
    <property type="entry name" value="PROLYL 4-HYDROXYLASE ALPHA SUBUNIT"/>
    <property type="match status" value="1"/>
</dbReference>
<evidence type="ECO:0000256" key="4">
    <source>
        <dbReference type="ARBA" id="ARBA00022964"/>
    </source>
</evidence>
<dbReference type="Proteomes" id="UP000198341">
    <property type="component" value="Chromosome 13"/>
</dbReference>
<evidence type="ECO:0000256" key="3">
    <source>
        <dbReference type="ARBA" id="ARBA00022723"/>
    </source>
</evidence>
<accession>K8FC39</accession>
<dbReference type="InterPro" id="IPR045054">
    <property type="entry name" value="P4HA-like"/>
</dbReference>
<feature type="domain" description="Prolyl 4-hydroxylase alpha subunit" evidence="9">
    <location>
        <begin position="403"/>
        <end position="626"/>
    </location>
</feature>
<feature type="compositionally biased region" description="Basic residues" evidence="8">
    <location>
        <begin position="1"/>
        <end position="10"/>
    </location>
</feature>
<dbReference type="GO" id="GO:0031418">
    <property type="term" value="F:L-ascorbic acid binding"/>
    <property type="evidence" value="ECO:0007669"/>
    <property type="project" value="InterPro"/>
</dbReference>
<feature type="region of interest" description="Disordered" evidence="8">
    <location>
        <begin position="1"/>
        <end position="20"/>
    </location>
</feature>
<name>K8FC39_9CHLO</name>
<comment type="subcellular location">
    <subcellularLocation>
        <location evidence="2">Endoplasmic reticulum membrane</location>
        <topology evidence="2">Single-pass type II membrane protein</topology>
    </subcellularLocation>
</comment>
<dbReference type="GO" id="GO:0004656">
    <property type="term" value="F:procollagen-proline 4-dioxygenase activity"/>
    <property type="evidence" value="ECO:0007669"/>
    <property type="project" value="UniProtKB-EC"/>
</dbReference>
<dbReference type="RefSeq" id="XP_007509435.1">
    <property type="nucleotide sequence ID" value="XM_007509373.1"/>
</dbReference>
<gene>
    <name evidence="10" type="ordered locus">Bathy13g00230</name>
</gene>
<evidence type="ECO:0000256" key="8">
    <source>
        <dbReference type="SAM" id="MobiDB-lite"/>
    </source>
</evidence>
<proteinExistence type="predicted"/>
<evidence type="ECO:0000256" key="1">
    <source>
        <dbReference type="ARBA" id="ARBA00001961"/>
    </source>
</evidence>
<keyword evidence="6" id="KW-0408">Iron</keyword>
<sequence length="658" mass="74271">MSKKKKKKTKTKEINTSLARRAKVNKNDASSFLSSSVVETNKQKRVCDVALRAGNLTSSVKAFLHVLDDLLLISDDHTGDDSDCDKVCLFSSEEQLFSFRNLSQLLERVLALCQLRANAKAVKKVLGKVKQLNTKNVEGRRRRRVFTATTTTTHQLLRLTNASLRCAYFTFCAAGDANAAAELLLIENNEDGEEDVVDESGKSGKGENVSGVEKTIEKIGRENLVRGCSFARKSFNGIGGGHMVVVGEEEKEDELLWRVLKLIRKSSDDEDDEEKKTRKKSAGRLAPSLEMKKREMIRAWMVSDDDASPRRERVRVEIRNRVELPARSEEEEEEEKIHAAALRNNNNSLRFIVCCEDDGRRRPANRLPLKLFRPVSPNALVLAPAGFRAPRVNRVDLSQTVGPGIFALTSVFAKAECELFVRSALACGLVKDDENDQESMEYCEICVYNAVVENIWQRIRDHFHADEEDAFEDDDDEDDDDNSVHHYWLPVGINPRFRIFKYDDKSVYRRHLDGAWPCGMLDEQTNEFIVDANALLDGNNTNNKENQRTTRLTFLIYLTDSFRGGETTFYSVDDDDHTNEEEQKKKVIVGNAVAPRVGAVLCFPHGNAKNSPVHEGSRLFSSSKHDDDGDSSSSSSSSCKFVARTDVVFERKTKRRKR</sequence>
<dbReference type="eggNOG" id="ENOG502QW74">
    <property type="taxonomic scope" value="Eukaryota"/>
</dbReference>
<comment type="catalytic activity">
    <reaction evidence="7">
        <text>L-prolyl-[collagen] + 2-oxoglutarate + O2 = trans-4-hydroxy-L-prolyl-[collagen] + succinate + CO2</text>
        <dbReference type="Rhea" id="RHEA:18945"/>
        <dbReference type="Rhea" id="RHEA-COMP:11676"/>
        <dbReference type="Rhea" id="RHEA-COMP:11680"/>
        <dbReference type="ChEBI" id="CHEBI:15379"/>
        <dbReference type="ChEBI" id="CHEBI:16526"/>
        <dbReference type="ChEBI" id="CHEBI:16810"/>
        <dbReference type="ChEBI" id="CHEBI:30031"/>
        <dbReference type="ChEBI" id="CHEBI:50342"/>
        <dbReference type="ChEBI" id="CHEBI:61965"/>
        <dbReference type="EC" id="1.14.11.2"/>
    </reaction>
</comment>
<dbReference type="EMBL" id="FO082266">
    <property type="protein sequence ID" value="CCO19238.1"/>
    <property type="molecule type" value="Genomic_DNA"/>
</dbReference>
<dbReference type="InterPro" id="IPR006620">
    <property type="entry name" value="Pro_4_hyd_alph"/>
</dbReference>
<reference evidence="10 11" key="1">
    <citation type="submission" date="2011-10" db="EMBL/GenBank/DDBJ databases">
        <authorList>
            <person name="Genoscope - CEA"/>
        </authorList>
    </citation>
    <scope>NUCLEOTIDE SEQUENCE [LARGE SCALE GENOMIC DNA]</scope>
    <source>
        <strain evidence="10 11">RCC 1105</strain>
    </source>
</reference>
<keyword evidence="4" id="KW-0223">Dioxygenase</keyword>
<dbReference type="GO" id="GO:0005789">
    <property type="term" value="C:endoplasmic reticulum membrane"/>
    <property type="evidence" value="ECO:0007669"/>
    <property type="project" value="UniProtKB-SubCell"/>
</dbReference>
<dbReference type="KEGG" id="bpg:Bathy13g00230"/>
<evidence type="ECO:0000256" key="5">
    <source>
        <dbReference type="ARBA" id="ARBA00023002"/>
    </source>
</evidence>
<dbReference type="GeneID" id="19012271"/>
<keyword evidence="5" id="KW-0560">Oxidoreductase</keyword>
<feature type="region of interest" description="Disordered" evidence="8">
    <location>
        <begin position="613"/>
        <end position="640"/>
    </location>
</feature>
<dbReference type="GO" id="GO:0005506">
    <property type="term" value="F:iron ion binding"/>
    <property type="evidence" value="ECO:0007669"/>
    <property type="project" value="InterPro"/>
</dbReference>
<organism evidence="10 11">
    <name type="scientific">Bathycoccus prasinos</name>
    <dbReference type="NCBI Taxonomy" id="41875"/>
    <lineage>
        <taxon>Eukaryota</taxon>
        <taxon>Viridiplantae</taxon>
        <taxon>Chlorophyta</taxon>
        <taxon>Mamiellophyceae</taxon>
        <taxon>Mamiellales</taxon>
        <taxon>Bathycoccaceae</taxon>
        <taxon>Bathycoccus</taxon>
    </lineage>
</organism>
<evidence type="ECO:0000256" key="6">
    <source>
        <dbReference type="ARBA" id="ARBA00023004"/>
    </source>
</evidence>
<comment type="cofactor">
    <cofactor evidence="1">
        <name>L-ascorbate</name>
        <dbReference type="ChEBI" id="CHEBI:38290"/>
    </cofactor>
</comment>